<reference evidence="2" key="2">
    <citation type="submission" date="2015-01" db="EMBL/GenBank/DDBJ databases">
        <title>Evolutionary Origins and Diversification of the Mycorrhizal Mutualists.</title>
        <authorList>
            <consortium name="DOE Joint Genome Institute"/>
            <consortium name="Mycorrhizal Genomics Consortium"/>
            <person name="Kohler A."/>
            <person name="Kuo A."/>
            <person name="Nagy L.G."/>
            <person name="Floudas D."/>
            <person name="Copeland A."/>
            <person name="Barry K.W."/>
            <person name="Cichocki N."/>
            <person name="Veneault-Fourrey C."/>
            <person name="LaButti K."/>
            <person name="Lindquist E.A."/>
            <person name="Lipzen A."/>
            <person name="Lundell T."/>
            <person name="Morin E."/>
            <person name="Murat C."/>
            <person name="Riley R."/>
            <person name="Ohm R."/>
            <person name="Sun H."/>
            <person name="Tunlid A."/>
            <person name="Henrissat B."/>
            <person name="Grigoriev I.V."/>
            <person name="Hibbett D.S."/>
            <person name="Martin F."/>
        </authorList>
    </citation>
    <scope>NUCLEOTIDE SEQUENCE [LARGE SCALE GENOMIC DNA]</scope>
    <source>
        <strain evidence="2">441</strain>
    </source>
</reference>
<dbReference type="OrthoDB" id="3256331at2759"/>
<keyword evidence="2" id="KW-1185">Reference proteome</keyword>
<evidence type="ECO:0000313" key="1">
    <source>
        <dbReference type="EMBL" id="KIK25313.1"/>
    </source>
</evidence>
<dbReference type="AlphaFoldDB" id="A0A0C9ZZT1"/>
<sequence>MDSQVTLVAPNSPVDSSIPQSARTVLDFQRDVITSTLITVRGSSNTRYKVETKTTAFSGLGVKLVISENDQTIVTVRHRDVAVFP</sequence>
<dbReference type="EMBL" id="KN833709">
    <property type="protein sequence ID" value="KIK25313.1"/>
    <property type="molecule type" value="Genomic_DNA"/>
</dbReference>
<gene>
    <name evidence="1" type="ORF">PISMIDRAFT_677322</name>
</gene>
<name>A0A0C9ZZT1_9AGAM</name>
<dbReference type="Proteomes" id="UP000054018">
    <property type="component" value="Unassembled WGS sequence"/>
</dbReference>
<evidence type="ECO:0000313" key="2">
    <source>
        <dbReference type="Proteomes" id="UP000054018"/>
    </source>
</evidence>
<accession>A0A0C9ZZT1</accession>
<organism evidence="1 2">
    <name type="scientific">Pisolithus microcarpus 441</name>
    <dbReference type="NCBI Taxonomy" id="765257"/>
    <lineage>
        <taxon>Eukaryota</taxon>
        <taxon>Fungi</taxon>
        <taxon>Dikarya</taxon>
        <taxon>Basidiomycota</taxon>
        <taxon>Agaricomycotina</taxon>
        <taxon>Agaricomycetes</taxon>
        <taxon>Agaricomycetidae</taxon>
        <taxon>Boletales</taxon>
        <taxon>Sclerodermatineae</taxon>
        <taxon>Pisolithaceae</taxon>
        <taxon>Pisolithus</taxon>
    </lineage>
</organism>
<proteinExistence type="predicted"/>
<reference evidence="1 2" key="1">
    <citation type="submission" date="2014-04" db="EMBL/GenBank/DDBJ databases">
        <authorList>
            <consortium name="DOE Joint Genome Institute"/>
            <person name="Kuo A."/>
            <person name="Kohler A."/>
            <person name="Costa M.D."/>
            <person name="Nagy L.G."/>
            <person name="Floudas D."/>
            <person name="Copeland A."/>
            <person name="Barry K.W."/>
            <person name="Cichocki N."/>
            <person name="Veneault-Fourrey C."/>
            <person name="LaButti K."/>
            <person name="Lindquist E.A."/>
            <person name="Lipzen A."/>
            <person name="Lundell T."/>
            <person name="Morin E."/>
            <person name="Murat C."/>
            <person name="Sun H."/>
            <person name="Tunlid A."/>
            <person name="Henrissat B."/>
            <person name="Grigoriev I.V."/>
            <person name="Hibbett D.S."/>
            <person name="Martin F."/>
            <person name="Nordberg H.P."/>
            <person name="Cantor M.N."/>
            <person name="Hua S.X."/>
        </authorList>
    </citation>
    <scope>NUCLEOTIDE SEQUENCE [LARGE SCALE GENOMIC DNA]</scope>
    <source>
        <strain evidence="1 2">441</strain>
    </source>
</reference>
<feature type="non-terminal residue" evidence="1">
    <location>
        <position position="85"/>
    </location>
</feature>
<protein>
    <submittedName>
        <fullName evidence="1">Unplaced genomic scaffold scaffold_25, whole genome shotgun sequence</fullName>
    </submittedName>
</protein>
<dbReference type="HOGENOM" id="CLU_2518729_0_0_1"/>